<evidence type="ECO:0000259" key="1">
    <source>
        <dbReference type="Pfam" id="PF01261"/>
    </source>
</evidence>
<gene>
    <name evidence="2" type="ORF">Ato02nite_002920</name>
</gene>
<name>A0A919T671_9ACTN</name>
<dbReference type="SUPFAM" id="SSF51658">
    <property type="entry name" value="Xylose isomerase-like"/>
    <property type="match status" value="1"/>
</dbReference>
<dbReference type="EMBL" id="BOQN01000003">
    <property type="protein sequence ID" value="GIM88499.1"/>
    <property type="molecule type" value="Genomic_DNA"/>
</dbReference>
<proteinExistence type="predicted"/>
<sequence length="315" mass="34356">MEIRHLQLGSCPDSWGVWFADDPRQTPWQRFLDEMVASGYHWLELGPYGYLPTDPGRLADELAARGLSVAGGTVAGAGGPHKDFGAVVEATRKVAELTAAVGGKNVVFVPVPGYRDDNTGAYREPATLDADQWKTLTDSSNTLGRILLEEYGVHMRFHPHADYQVETQEQTERFLAETDPRFVSLCLDTGHLAYRNADVPGLIRKYPERVGYVHIKQMDPAIAARAAAEDLAFGQAVAMGASVEPPSGSPDVPAVMDALSELDAELFVVVEQDMYPVAFDVPLPIAQRTRSYLNSVGLHSRAGTVQHEETPDDPA</sequence>
<organism evidence="2 3">
    <name type="scientific">Paractinoplanes toevensis</name>
    <dbReference type="NCBI Taxonomy" id="571911"/>
    <lineage>
        <taxon>Bacteria</taxon>
        <taxon>Bacillati</taxon>
        <taxon>Actinomycetota</taxon>
        <taxon>Actinomycetes</taxon>
        <taxon>Micromonosporales</taxon>
        <taxon>Micromonosporaceae</taxon>
        <taxon>Paractinoplanes</taxon>
    </lineage>
</organism>
<dbReference type="AlphaFoldDB" id="A0A919T671"/>
<evidence type="ECO:0000313" key="3">
    <source>
        <dbReference type="Proteomes" id="UP000677082"/>
    </source>
</evidence>
<reference evidence="2 3" key="1">
    <citation type="submission" date="2021-03" db="EMBL/GenBank/DDBJ databases">
        <title>Whole genome shotgun sequence of Actinoplanes toevensis NBRC 105298.</title>
        <authorList>
            <person name="Komaki H."/>
            <person name="Tamura T."/>
        </authorList>
    </citation>
    <scope>NUCLEOTIDE SEQUENCE [LARGE SCALE GENOMIC DNA]</scope>
    <source>
        <strain evidence="2 3">NBRC 105298</strain>
    </source>
</reference>
<comment type="caution">
    <text evidence="2">The sequence shown here is derived from an EMBL/GenBank/DDBJ whole genome shotgun (WGS) entry which is preliminary data.</text>
</comment>
<feature type="domain" description="Xylose isomerase-like TIM barrel" evidence="1">
    <location>
        <begin position="33"/>
        <end position="272"/>
    </location>
</feature>
<dbReference type="Proteomes" id="UP000677082">
    <property type="component" value="Unassembled WGS sequence"/>
</dbReference>
<keyword evidence="3" id="KW-1185">Reference proteome</keyword>
<dbReference type="InterPro" id="IPR013022">
    <property type="entry name" value="Xyl_isomerase-like_TIM-brl"/>
</dbReference>
<dbReference type="InterPro" id="IPR050312">
    <property type="entry name" value="IolE/XylAMocC-like"/>
</dbReference>
<evidence type="ECO:0000313" key="2">
    <source>
        <dbReference type="EMBL" id="GIM88499.1"/>
    </source>
</evidence>
<dbReference type="Gene3D" id="3.20.20.150">
    <property type="entry name" value="Divalent-metal-dependent TIM barrel enzymes"/>
    <property type="match status" value="1"/>
</dbReference>
<dbReference type="RefSeq" id="WP_213004481.1">
    <property type="nucleotide sequence ID" value="NZ_BOQN01000003.1"/>
</dbReference>
<dbReference type="Pfam" id="PF01261">
    <property type="entry name" value="AP_endonuc_2"/>
    <property type="match status" value="1"/>
</dbReference>
<protein>
    <submittedName>
        <fullName evidence="2">IolE protein</fullName>
    </submittedName>
</protein>
<accession>A0A919T671</accession>
<dbReference type="PANTHER" id="PTHR12110">
    <property type="entry name" value="HYDROXYPYRUVATE ISOMERASE"/>
    <property type="match status" value="1"/>
</dbReference>
<dbReference type="PANTHER" id="PTHR12110:SF41">
    <property type="entry name" value="INOSOSE DEHYDRATASE"/>
    <property type="match status" value="1"/>
</dbReference>
<dbReference type="InterPro" id="IPR036237">
    <property type="entry name" value="Xyl_isomerase-like_sf"/>
</dbReference>